<dbReference type="InterPro" id="IPR002716">
    <property type="entry name" value="PIN_dom"/>
</dbReference>
<sequence>MNHVVDSSAWLEYFADGPNAEHFAPAIESPDTLLVPVVTLFEVFKRVAQQRDESTALACIAVMQQGAVVDLDAALALDAASLSLRHKLPLADSLVYATAQRGHAMLWTQDADFEGLDGVRYFAKP</sequence>
<dbReference type="GO" id="GO:0046872">
    <property type="term" value="F:metal ion binding"/>
    <property type="evidence" value="ECO:0007669"/>
    <property type="project" value="UniProtKB-KW"/>
</dbReference>
<dbReference type="EMBL" id="MLJW01000392">
    <property type="protein sequence ID" value="OIQ88025.1"/>
    <property type="molecule type" value="Genomic_DNA"/>
</dbReference>
<dbReference type="InterPro" id="IPR022907">
    <property type="entry name" value="VapC_family"/>
</dbReference>
<keyword evidence="4" id="KW-0378">Hydrolase</keyword>
<comment type="caution">
    <text evidence="6">The sequence shown here is derived from an EMBL/GenBank/DDBJ whole genome shotgun (WGS) entry which is preliminary data.</text>
</comment>
<keyword evidence="6" id="KW-0255">Endonuclease</keyword>
<evidence type="ECO:0000313" key="6">
    <source>
        <dbReference type="EMBL" id="OIQ88025.1"/>
    </source>
</evidence>
<feature type="domain" description="PIN" evidence="5">
    <location>
        <begin position="4"/>
        <end position="117"/>
    </location>
</feature>
<reference evidence="6" key="1">
    <citation type="submission" date="2016-10" db="EMBL/GenBank/DDBJ databases">
        <title>Sequence of Gallionella enrichment culture.</title>
        <authorList>
            <person name="Poehlein A."/>
            <person name="Muehling M."/>
            <person name="Daniel R."/>
        </authorList>
    </citation>
    <scope>NUCLEOTIDE SEQUENCE</scope>
</reference>
<evidence type="ECO:0000256" key="1">
    <source>
        <dbReference type="ARBA" id="ARBA00022649"/>
    </source>
</evidence>
<dbReference type="SUPFAM" id="SSF88723">
    <property type="entry name" value="PIN domain-like"/>
    <property type="match status" value="1"/>
</dbReference>
<dbReference type="InterPro" id="IPR029060">
    <property type="entry name" value="PIN-like_dom_sf"/>
</dbReference>
<dbReference type="GO" id="GO:0004519">
    <property type="term" value="F:endonuclease activity"/>
    <property type="evidence" value="ECO:0007669"/>
    <property type="project" value="UniProtKB-KW"/>
</dbReference>
<organism evidence="6">
    <name type="scientific">mine drainage metagenome</name>
    <dbReference type="NCBI Taxonomy" id="410659"/>
    <lineage>
        <taxon>unclassified sequences</taxon>
        <taxon>metagenomes</taxon>
        <taxon>ecological metagenomes</taxon>
    </lineage>
</organism>
<evidence type="ECO:0000256" key="3">
    <source>
        <dbReference type="ARBA" id="ARBA00022723"/>
    </source>
</evidence>
<gene>
    <name evidence="6" type="primary">vapC_9</name>
    <name evidence="6" type="ORF">GALL_301170</name>
</gene>
<dbReference type="GO" id="GO:0004540">
    <property type="term" value="F:RNA nuclease activity"/>
    <property type="evidence" value="ECO:0007669"/>
    <property type="project" value="InterPro"/>
</dbReference>
<dbReference type="AlphaFoldDB" id="A0A1J5QWF6"/>
<keyword evidence="1" id="KW-1277">Toxin-antitoxin system</keyword>
<name>A0A1J5QWF6_9ZZZZ</name>
<evidence type="ECO:0000256" key="4">
    <source>
        <dbReference type="ARBA" id="ARBA00022801"/>
    </source>
</evidence>
<accession>A0A1J5QWF6</accession>
<proteinExistence type="inferred from homology"/>
<dbReference type="HAMAP" id="MF_00265">
    <property type="entry name" value="VapC_Nob1"/>
    <property type="match status" value="1"/>
</dbReference>
<dbReference type="GO" id="GO:0016787">
    <property type="term" value="F:hydrolase activity"/>
    <property type="evidence" value="ECO:0007669"/>
    <property type="project" value="UniProtKB-KW"/>
</dbReference>
<protein>
    <submittedName>
        <fullName evidence="6">tRNA(fMet)-specific endonuclease VapC</fullName>
    </submittedName>
</protein>
<dbReference type="CDD" id="cd18686">
    <property type="entry name" value="PIN_VapC-like"/>
    <property type="match status" value="1"/>
</dbReference>
<keyword evidence="2" id="KW-0540">Nuclease</keyword>
<dbReference type="Gene3D" id="3.40.50.1010">
    <property type="entry name" value="5'-nuclease"/>
    <property type="match status" value="1"/>
</dbReference>
<evidence type="ECO:0000259" key="5">
    <source>
        <dbReference type="Pfam" id="PF01850"/>
    </source>
</evidence>
<dbReference type="Pfam" id="PF01850">
    <property type="entry name" value="PIN"/>
    <property type="match status" value="1"/>
</dbReference>
<evidence type="ECO:0000256" key="2">
    <source>
        <dbReference type="ARBA" id="ARBA00022722"/>
    </source>
</evidence>
<keyword evidence="3" id="KW-0479">Metal-binding</keyword>